<dbReference type="InParanoid" id="A0A6I9QHY7"/>
<comment type="catalytic activity">
    <reaction evidence="19">
        <text>L-threonyl-[protein] + ATP = O-phospho-L-threonyl-[protein] + ADP + H(+)</text>
        <dbReference type="Rhea" id="RHEA:46608"/>
        <dbReference type="Rhea" id="RHEA-COMP:11060"/>
        <dbReference type="Rhea" id="RHEA-COMP:11605"/>
        <dbReference type="ChEBI" id="CHEBI:15378"/>
        <dbReference type="ChEBI" id="CHEBI:30013"/>
        <dbReference type="ChEBI" id="CHEBI:30616"/>
        <dbReference type="ChEBI" id="CHEBI:61977"/>
        <dbReference type="ChEBI" id="CHEBI:456216"/>
        <dbReference type="EC" id="2.7.11.1"/>
    </reaction>
</comment>
<evidence type="ECO:0000256" key="7">
    <source>
        <dbReference type="ARBA" id="ARBA00022614"/>
    </source>
</evidence>
<evidence type="ECO:0000256" key="18">
    <source>
        <dbReference type="ARBA" id="ARBA00023180"/>
    </source>
</evidence>
<dbReference type="GO" id="GO:0004674">
    <property type="term" value="F:protein serine/threonine kinase activity"/>
    <property type="evidence" value="ECO:0007669"/>
    <property type="project" value="UniProtKB-KW"/>
</dbReference>
<evidence type="ECO:0000259" key="23">
    <source>
        <dbReference type="PROSITE" id="PS50011"/>
    </source>
</evidence>
<dbReference type="InterPro" id="IPR000719">
    <property type="entry name" value="Prot_kinase_dom"/>
</dbReference>
<reference evidence="25" key="1">
    <citation type="submission" date="2025-08" db="UniProtKB">
        <authorList>
            <consortium name="RefSeq"/>
        </authorList>
    </citation>
    <scope>IDENTIFICATION</scope>
</reference>
<keyword evidence="8" id="KW-0808">Transferase</keyword>
<evidence type="ECO:0000256" key="6">
    <source>
        <dbReference type="ARBA" id="ARBA00022553"/>
    </source>
</evidence>
<dbReference type="PROSITE" id="PS00107">
    <property type="entry name" value="PROTEIN_KINASE_ATP"/>
    <property type="match status" value="1"/>
</dbReference>
<dbReference type="InterPro" id="IPR051809">
    <property type="entry name" value="Plant_receptor-like_S/T_kinase"/>
</dbReference>
<keyword evidence="9 22" id="KW-0812">Transmembrane</keyword>
<dbReference type="InterPro" id="IPR001611">
    <property type="entry name" value="Leu-rich_rpt"/>
</dbReference>
<comment type="subcellular location">
    <subcellularLocation>
        <location evidence="1">Cell membrane</location>
        <topology evidence="1">Single-pass membrane protein</topology>
    </subcellularLocation>
</comment>
<dbReference type="InterPro" id="IPR011009">
    <property type="entry name" value="Kinase-like_dom_sf"/>
</dbReference>
<gene>
    <name evidence="25" type="primary">LOC105035048</name>
</gene>
<dbReference type="SUPFAM" id="SSF56112">
    <property type="entry name" value="Protein kinase-like (PK-like)"/>
    <property type="match status" value="1"/>
</dbReference>
<dbReference type="PROSITE" id="PS00108">
    <property type="entry name" value="PROTEIN_KINASE_ST"/>
    <property type="match status" value="1"/>
</dbReference>
<accession>A0A6I9QHY7</accession>
<dbReference type="Proteomes" id="UP000504607">
    <property type="component" value="Unplaced"/>
</dbReference>
<dbReference type="Gene3D" id="3.30.200.20">
    <property type="entry name" value="Phosphorylase Kinase, domain 1"/>
    <property type="match status" value="1"/>
</dbReference>
<sequence length="593" mass="64981">MENLQMLNLAYNRIGGSIPQQLDGLRSLSELHLDGNMFLGSIPDSIGNMTQLQSVALSNNLLSSTIPSSIWHLSDVLVLDLSHNSLDSFLPTDVGSLHAIVELNLSTNRFIGKLPEALGSLLTLENLDISHNSFQGPIPQSLGQLISIQSLNLSSNSFSGAIPKSLANLTLLHNLNLSFNRLEGQVPEGGVFSNLTIQSLMGNAALCGATLLGMSACFHDDGGVSHSRSTRRLLIYSLPVIASTMLLAACFYLLITKLNRRRKKTAVPADTVHVPDHRLISYHELSRATDNFSEANLLGTGSFGSVFKGQLDDGSLVAIKVLNLQTEGATESFHTECRALRMARHRNLVKILSATSNLDFKALVLQYMPNGSLERWLYSYNYCLSLIERINIMLDVAMALEYLHHHHLEVVLHCDLKPSNVLLDEDMVAHVSDFGIAKLLHGISRSIASATAPGTIGYMAPEYGLNGTASRRSDVYSYGILLLEAFTRKKPTDAMFCGELSLRQWVNQAFPSAVLNVVDGNLLRDEAGCSASNAFSNEGLMEDLSRRHTCVSSILELGLLCSKELPKERILMEDVVVRLKKIKEQYLSNSYGD</sequence>
<dbReference type="SMART" id="SM00220">
    <property type="entry name" value="S_TKc"/>
    <property type="match status" value="1"/>
</dbReference>
<keyword evidence="14 21" id="KW-0067">ATP-binding</keyword>
<keyword evidence="10" id="KW-0732">Signal</keyword>
<feature type="domain" description="Protein kinase" evidence="23">
    <location>
        <begin position="292"/>
        <end position="587"/>
    </location>
</feature>
<evidence type="ECO:0000256" key="1">
    <source>
        <dbReference type="ARBA" id="ARBA00004162"/>
    </source>
</evidence>
<evidence type="ECO:0000256" key="9">
    <source>
        <dbReference type="ARBA" id="ARBA00022692"/>
    </source>
</evidence>
<keyword evidence="6" id="KW-0597">Phosphoprotein</keyword>
<organism evidence="24 25">
    <name type="scientific">Elaeis guineensis var. tenera</name>
    <name type="common">Oil palm</name>
    <dbReference type="NCBI Taxonomy" id="51953"/>
    <lineage>
        <taxon>Eukaryota</taxon>
        <taxon>Viridiplantae</taxon>
        <taxon>Streptophyta</taxon>
        <taxon>Embryophyta</taxon>
        <taxon>Tracheophyta</taxon>
        <taxon>Spermatophyta</taxon>
        <taxon>Magnoliopsida</taxon>
        <taxon>Liliopsida</taxon>
        <taxon>Arecaceae</taxon>
        <taxon>Arecoideae</taxon>
        <taxon>Cocoseae</taxon>
        <taxon>Elaeidinae</taxon>
        <taxon>Elaeis</taxon>
    </lineage>
</organism>
<evidence type="ECO:0000256" key="12">
    <source>
        <dbReference type="ARBA" id="ARBA00022741"/>
    </source>
</evidence>
<dbReference type="InterPro" id="IPR017441">
    <property type="entry name" value="Protein_kinase_ATP_BS"/>
</dbReference>
<dbReference type="GO" id="GO:0005524">
    <property type="term" value="F:ATP binding"/>
    <property type="evidence" value="ECO:0007669"/>
    <property type="project" value="UniProtKB-UniRule"/>
</dbReference>
<comment type="similarity">
    <text evidence="2">Belongs to the RLP family.</text>
</comment>
<evidence type="ECO:0000256" key="3">
    <source>
        <dbReference type="ARBA" id="ARBA00012513"/>
    </source>
</evidence>
<feature type="transmembrane region" description="Helical" evidence="22">
    <location>
        <begin position="233"/>
        <end position="255"/>
    </location>
</feature>
<keyword evidence="13" id="KW-0418">Kinase</keyword>
<proteinExistence type="inferred from homology"/>
<dbReference type="Gene3D" id="1.10.510.10">
    <property type="entry name" value="Transferase(Phosphotransferase) domain 1"/>
    <property type="match status" value="1"/>
</dbReference>
<evidence type="ECO:0000256" key="16">
    <source>
        <dbReference type="ARBA" id="ARBA00023136"/>
    </source>
</evidence>
<dbReference type="InterPro" id="IPR003591">
    <property type="entry name" value="Leu-rich_rpt_typical-subtyp"/>
</dbReference>
<keyword evidence="11" id="KW-0677">Repeat</keyword>
<evidence type="ECO:0000256" key="13">
    <source>
        <dbReference type="ARBA" id="ARBA00022777"/>
    </source>
</evidence>
<feature type="binding site" evidence="21">
    <location>
        <position position="320"/>
    </location>
    <ligand>
        <name>ATP</name>
        <dbReference type="ChEBI" id="CHEBI:30616"/>
    </ligand>
</feature>
<dbReference type="PANTHER" id="PTHR27008">
    <property type="entry name" value="OS04G0122200 PROTEIN"/>
    <property type="match status" value="1"/>
</dbReference>
<keyword evidence="15 22" id="KW-1133">Transmembrane helix</keyword>
<evidence type="ECO:0000256" key="8">
    <source>
        <dbReference type="ARBA" id="ARBA00022679"/>
    </source>
</evidence>
<dbReference type="FunFam" id="3.30.200.20:FF:000661">
    <property type="entry name" value="Serine-threonine protein kinase plant-type"/>
    <property type="match status" value="1"/>
</dbReference>
<keyword evidence="24" id="KW-1185">Reference proteome</keyword>
<dbReference type="AlphaFoldDB" id="A0A6I9QHY7"/>
<name>A0A6I9QHY7_ELAGV</name>
<dbReference type="GO" id="GO:0005886">
    <property type="term" value="C:plasma membrane"/>
    <property type="evidence" value="ECO:0007669"/>
    <property type="project" value="UniProtKB-SubCell"/>
</dbReference>
<dbReference type="InterPro" id="IPR008271">
    <property type="entry name" value="Ser/Thr_kinase_AS"/>
</dbReference>
<comment type="catalytic activity">
    <reaction evidence="20">
        <text>L-seryl-[protein] + ATP = O-phospho-L-seryl-[protein] + ADP + H(+)</text>
        <dbReference type="Rhea" id="RHEA:17989"/>
        <dbReference type="Rhea" id="RHEA-COMP:9863"/>
        <dbReference type="Rhea" id="RHEA-COMP:11604"/>
        <dbReference type="ChEBI" id="CHEBI:15378"/>
        <dbReference type="ChEBI" id="CHEBI:29999"/>
        <dbReference type="ChEBI" id="CHEBI:30616"/>
        <dbReference type="ChEBI" id="CHEBI:83421"/>
        <dbReference type="ChEBI" id="CHEBI:456216"/>
        <dbReference type="EC" id="2.7.11.1"/>
    </reaction>
</comment>
<evidence type="ECO:0000256" key="11">
    <source>
        <dbReference type="ARBA" id="ARBA00022737"/>
    </source>
</evidence>
<keyword evidence="16 22" id="KW-0472">Membrane</keyword>
<dbReference type="FunFam" id="3.80.10.10:FF:000111">
    <property type="entry name" value="LRR receptor-like serine/threonine-protein kinase ERECTA"/>
    <property type="match status" value="1"/>
</dbReference>
<evidence type="ECO:0000313" key="25">
    <source>
        <dbReference type="RefSeq" id="XP_010908742.2"/>
    </source>
</evidence>
<evidence type="ECO:0000256" key="19">
    <source>
        <dbReference type="ARBA" id="ARBA00047899"/>
    </source>
</evidence>
<dbReference type="KEGG" id="egu:105035048"/>
<keyword evidence="4" id="KW-1003">Cell membrane</keyword>
<evidence type="ECO:0000256" key="22">
    <source>
        <dbReference type="SAM" id="Phobius"/>
    </source>
</evidence>
<evidence type="ECO:0000256" key="21">
    <source>
        <dbReference type="PROSITE-ProRule" id="PRU10141"/>
    </source>
</evidence>
<dbReference type="SUPFAM" id="SSF52058">
    <property type="entry name" value="L domain-like"/>
    <property type="match status" value="1"/>
</dbReference>
<dbReference type="PROSITE" id="PS50011">
    <property type="entry name" value="PROTEIN_KINASE_DOM"/>
    <property type="match status" value="1"/>
</dbReference>
<dbReference type="OrthoDB" id="1724816at2759"/>
<keyword evidence="18" id="KW-0325">Glycoprotein</keyword>
<dbReference type="EC" id="2.7.11.1" evidence="3"/>
<dbReference type="Pfam" id="PF00560">
    <property type="entry name" value="LRR_1"/>
    <property type="match status" value="2"/>
</dbReference>
<dbReference type="SMART" id="SM00369">
    <property type="entry name" value="LRR_TYP"/>
    <property type="match status" value="6"/>
</dbReference>
<dbReference type="RefSeq" id="XP_010908742.2">
    <property type="nucleotide sequence ID" value="XM_010910440.3"/>
</dbReference>
<evidence type="ECO:0000313" key="24">
    <source>
        <dbReference type="Proteomes" id="UP000504607"/>
    </source>
</evidence>
<evidence type="ECO:0000256" key="20">
    <source>
        <dbReference type="ARBA" id="ARBA00048679"/>
    </source>
</evidence>
<evidence type="ECO:0000256" key="2">
    <source>
        <dbReference type="ARBA" id="ARBA00009592"/>
    </source>
</evidence>
<dbReference type="Pfam" id="PF00069">
    <property type="entry name" value="Pkinase"/>
    <property type="match status" value="1"/>
</dbReference>
<keyword evidence="17" id="KW-0675">Receptor</keyword>
<dbReference type="InterPro" id="IPR032675">
    <property type="entry name" value="LRR_dom_sf"/>
</dbReference>
<dbReference type="Pfam" id="PF13855">
    <property type="entry name" value="LRR_8"/>
    <property type="match status" value="2"/>
</dbReference>
<evidence type="ECO:0000256" key="17">
    <source>
        <dbReference type="ARBA" id="ARBA00023170"/>
    </source>
</evidence>
<keyword evidence="12 21" id="KW-0547">Nucleotide-binding</keyword>
<keyword evidence="5" id="KW-0723">Serine/threonine-protein kinase</keyword>
<evidence type="ECO:0000256" key="4">
    <source>
        <dbReference type="ARBA" id="ARBA00022475"/>
    </source>
</evidence>
<dbReference type="FunFam" id="3.80.10.10:FF:000041">
    <property type="entry name" value="LRR receptor-like serine/threonine-protein kinase ERECTA"/>
    <property type="match status" value="1"/>
</dbReference>
<evidence type="ECO:0000256" key="10">
    <source>
        <dbReference type="ARBA" id="ARBA00022729"/>
    </source>
</evidence>
<protein>
    <recommendedName>
        <fullName evidence="3">non-specific serine/threonine protein kinase</fullName>
        <ecNumber evidence="3">2.7.11.1</ecNumber>
    </recommendedName>
</protein>
<dbReference type="FunFam" id="1.10.510.10:FF:000358">
    <property type="entry name" value="Putative leucine-rich repeat receptor-like serine/threonine-protein kinase"/>
    <property type="match status" value="1"/>
</dbReference>
<dbReference type="PANTHER" id="PTHR27008:SF497">
    <property type="entry name" value="OS11G0695000 PROTEIN"/>
    <property type="match status" value="1"/>
</dbReference>
<keyword evidence="7" id="KW-0433">Leucine-rich repeat</keyword>
<evidence type="ECO:0000256" key="5">
    <source>
        <dbReference type="ARBA" id="ARBA00022527"/>
    </source>
</evidence>
<dbReference type="Gene3D" id="3.80.10.10">
    <property type="entry name" value="Ribonuclease Inhibitor"/>
    <property type="match status" value="1"/>
</dbReference>
<evidence type="ECO:0000256" key="14">
    <source>
        <dbReference type="ARBA" id="ARBA00022840"/>
    </source>
</evidence>
<evidence type="ECO:0000256" key="15">
    <source>
        <dbReference type="ARBA" id="ARBA00022989"/>
    </source>
</evidence>